<keyword evidence="2" id="KW-0472">Membrane</keyword>
<proteinExistence type="predicted"/>
<dbReference type="EMBL" id="JABXXO010000012">
    <property type="protein sequence ID" value="KAF7762648.1"/>
    <property type="molecule type" value="Genomic_DNA"/>
</dbReference>
<keyword evidence="2" id="KW-1133">Transmembrane helix</keyword>
<evidence type="ECO:0000256" key="1">
    <source>
        <dbReference type="SAM" id="MobiDB-lite"/>
    </source>
</evidence>
<feature type="transmembrane region" description="Helical" evidence="2">
    <location>
        <begin position="181"/>
        <end position="204"/>
    </location>
</feature>
<evidence type="ECO:0000313" key="4">
    <source>
        <dbReference type="Proteomes" id="UP000629468"/>
    </source>
</evidence>
<sequence length="377" mass="42186">MELFLTWAAPRRSKAAQRVQTKTKHLRTLHRATSLIGLLKSTVPLQGELLLATQLELVTPTTLAGTLYGVAFTLFCLYVHSLVSQLQDEDRKRRAKFMLGYTVVIMLCGLYNLVANAWAIQEAYIKHGDYPGGPYLYLLSSFHTGVIAIMIVCQMAVDILTSTIQIWRVWVIWSSTRYAKLVIVLPSLCFLVFAALYLKTIILVTTLSAVENSRLGTKTQLVQQAIQVVITILCTMLISLYLVYQHLWQRKLLGEANGSAGYLKIVAMLIESYALESMWTLMRAILYPRPVSAAFIEGSTYIQIIAYLLVQYRVASGNAYESQRGQRTVSSLRWNHSNHATTTQVANLEINETDGGPHMSESTKREGSEALPVISMA</sequence>
<gene>
    <name evidence="3" type="ORF">Agabi119p4_9241</name>
</gene>
<dbReference type="AlphaFoldDB" id="A0A8H7C5Y1"/>
<name>A0A8H7C5Y1_AGABI</name>
<feature type="transmembrane region" description="Helical" evidence="2">
    <location>
        <begin position="95"/>
        <end position="115"/>
    </location>
</feature>
<feature type="transmembrane region" description="Helical" evidence="2">
    <location>
        <begin position="63"/>
        <end position="83"/>
    </location>
</feature>
<keyword evidence="2" id="KW-0812">Transmembrane</keyword>
<feature type="region of interest" description="Disordered" evidence="1">
    <location>
        <begin position="354"/>
        <end position="377"/>
    </location>
</feature>
<dbReference type="Proteomes" id="UP000629468">
    <property type="component" value="Unassembled WGS sequence"/>
</dbReference>
<organism evidence="3 4">
    <name type="scientific">Agaricus bisporus var. burnettii</name>
    <dbReference type="NCBI Taxonomy" id="192524"/>
    <lineage>
        <taxon>Eukaryota</taxon>
        <taxon>Fungi</taxon>
        <taxon>Dikarya</taxon>
        <taxon>Basidiomycota</taxon>
        <taxon>Agaricomycotina</taxon>
        <taxon>Agaricomycetes</taxon>
        <taxon>Agaricomycetidae</taxon>
        <taxon>Agaricales</taxon>
        <taxon>Agaricineae</taxon>
        <taxon>Agaricaceae</taxon>
        <taxon>Agaricus</taxon>
    </lineage>
</organism>
<evidence type="ECO:0000256" key="2">
    <source>
        <dbReference type="SAM" id="Phobius"/>
    </source>
</evidence>
<comment type="caution">
    <text evidence="3">The sequence shown here is derived from an EMBL/GenBank/DDBJ whole genome shotgun (WGS) entry which is preliminary data.</text>
</comment>
<accession>A0A8H7C5Y1</accession>
<feature type="transmembrane region" description="Helical" evidence="2">
    <location>
        <begin position="224"/>
        <end position="244"/>
    </location>
</feature>
<feature type="transmembrane region" description="Helical" evidence="2">
    <location>
        <begin position="135"/>
        <end position="160"/>
    </location>
</feature>
<evidence type="ECO:0000313" key="3">
    <source>
        <dbReference type="EMBL" id="KAF7762648.1"/>
    </source>
</evidence>
<reference evidence="3 4" key="1">
    <citation type="journal article" name="Sci. Rep.">
        <title>Telomere-to-telomere assembled and centromere annotated genomes of the two main subspecies of the button mushroom Agaricus bisporus reveal especially polymorphic chromosome ends.</title>
        <authorList>
            <person name="Sonnenberg A.S.M."/>
            <person name="Sedaghat-Telgerd N."/>
            <person name="Lavrijssen B."/>
            <person name="Ohm R.A."/>
            <person name="Hendrickx P.M."/>
            <person name="Scholtmeijer K."/>
            <person name="Baars J.J.P."/>
            <person name="van Peer A."/>
        </authorList>
    </citation>
    <scope>NUCLEOTIDE SEQUENCE [LARGE SCALE GENOMIC DNA]</scope>
    <source>
        <strain evidence="3 4">H119_p4</strain>
    </source>
</reference>
<protein>
    <submittedName>
        <fullName evidence="3">Uncharacterized protein</fullName>
    </submittedName>
</protein>